<evidence type="ECO:0000256" key="1">
    <source>
        <dbReference type="SAM" id="MobiDB-lite"/>
    </source>
</evidence>
<evidence type="ECO:0000313" key="3">
    <source>
        <dbReference type="Proteomes" id="UP000789901"/>
    </source>
</evidence>
<dbReference type="Proteomes" id="UP000789901">
    <property type="component" value="Unassembled WGS sequence"/>
</dbReference>
<proteinExistence type="predicted"/>
<reference evidence="2 3" key="1">
    <citation type="submission" date="2021-06" db="EMBL/GenBank/DDBJ databases">
        <authorList>
            <person name="Kallberg Y."/>
            <person name="Tangrot J."/>
            <person name="Rosling A."/>
        </authorList>
    </citation>
    <scope>NUCLEOTIDE SEQUENCE [LARGE SCALE GENOMIC DNA]</scope>
    <source>
        <strain evidence="2 3">120-4 pot B 10/14</strain>
    </source>
</reference>
<feature type="region of interest" description="Disordered" evidence="1">
    <location>
        <begin position="242"/>
        <end position="300"/>
    </location>
</feature>
<name>A0ABN7WFF2_GIGMA</name>
<accession>A0ABN7WFF2</accession>
<evidence type="ECO:0000313" key="2">
    <source>
        <dbReference type="EMBL" id="CAG8829969.1"/>
    </source>
</evidence>
<feature type="compositionally biased region" description="Acidic residues" evidence="1">
    <location>
        <begin position="256"/>
        <end position="276"/>
    </location>
</feature>
<organism evidence="2 3">
    <name type="scientific">Gigaspora margarita</name>
    <dbReference type="NCBI Taxonomy" id="4874"/>
    <lineage>
        <taxon>Eukaryota</taxon>
        <taxon>Fungi</taxon>
        <taxon>Fungi incertae sedis</taxon>
        <taxon>Mucoromycota</taxon>
        <taxon>Glomeromycotina</taxon>
        <taxon>Glomeromycetes</taxon>
        <taxon>Diversisporales</taxon>
        <taxon>Gigasporaceae</taxon>
        <taxon>Gigaspora</taxon>
    </lineage>
</organism>
<protein>
    <submittedName>
        <fullName evidence="2">21172_t:CDS:1</fullName>
    </submittedName>
</protein>
<feature type="compositionally biased region" description="Basic and acidic residues" evidence="1">
    <location>
        <begin position="281"/>
        <end position="290"/>
    </location>
</feature>
<sequence length="300" mass="34461">MPLHVALLVAITSVKKQSLFSYGFAKYKFLKEISQTIRWKYFFPTNKQPQQFTPSDLVFISGKYIIENLEQCITISYASIINNENPNYKFNISDVPEYVPHCMISVIANCKLKEVEDYVHFGVESFEYNSITGSSDVKMQITVLYSSQAIRFQKYLGISSSNIKLRNTYFMSGFFKFLKSGQIIIEAIDINYLRTSTLNYNTFENSSLIKSSNRSIIDIIANDIESVSAQILLKHARSSASSDKLGNIDNENNGPDFEDEDELDDNTHIEDEECEENLQPKNEKGVLELTRKRKKNHQEK</sequence>
<gene>
    <name evidence="2" type="ORF">GMARGA_LOCUS30151</name>
</gene>
<feature type="compositionally biased region" description="Basic residues" evidence="1">
    <location>
        <begin position="291"/>
        <end position="300"/>
    </location>
</feature>
<comment type="caution">
    <text evidence="2">The sequence shown here is derived from an EMBL/GenBank/DDBJ whole genome shotgun (WGS) entry which is preliminary data.</text>
</comment>
<feature type="compositionally biased region" description="Polar residues" evidence="1">
    <location>
        <begin position="242"/>
        <end position="253"/>
    </location>
</feature>
<keyword evidence="3" id="KW-1185">Reference proteome</keyword>
<dbReference type="EMBL" id="CAJVQB010041928">
    <property type="protein sequence ID" value="CAG8829969.1"/>
    <property type="molecule type" value="Genomic_DNA"/>
</dbReference>